<proteinExistence type="predicted"/>
<dbReference type="Pfam" id="PF14238">
    <property type="entry name" value="DUF4340"/>
    <property type="match status" value="1"/>
</dbReference>
<dbReference type="EMBL" id="CP090978">
    <property type="protein sequence ID" value="UJF33153.1"/>
    <property type="molecule type" value="Genomic_DNA"/>
</dbReference>
<evidence type="ECO:0000259" key="1">
    <source>
        <dbReference type="Pfam" id="PF14238"/>
    </source>
</evidence>
<gene>
    <name evidence="2" type="ORF">L0M14_27040</name>
</gene>
<name>A0ABY3SGJ6_9BACL</name>
<keyword evidence="3" id="KW-1185">Reference proteome</keyword>
<sequence length="317" mass="34940">MRRFIPTILLVVVCIGAFWYASSKDFFREKKDEPKALVALQQENVQSFSLHTADQQIEMNRKDNSWEMAKPAAVPISGSQVDSWLDSFGLVNQEKVVEENAADLAKYGLDQPAQVYEVTMKDGSKKGIQVGAALPIQGFSYAKTEDSPTVYQVSDQSLQLLAKTPVDFMDTSPFAFDNDKVQSVKLTWKGQSWTLSKTDKDKVTSEANWKLGDKELKGSDASSLLNELVFLHTTVLAKPAGEVPTAGGELKVELTLSDNGKETTDTYEGKLSQDQVWLAKQGGQWAYQLTAADIQKMADAYDAKLKEEAPTPTPAAK</sequence>
<dbReference type="RefSeq" id="WP_235119491.1">
    <property type="nucleotide sequence ID" value="NZ_CP090978.1"/>
</dbReference>
<organism evidence="2 3">
    <name type="scientific">Paenibacillus hexagrammi</name>
    <dbReference type="NCBI Taxonomy" id="2908839"/>
    <lineage>
        <taxon>Bacteria</taxon>
        <taxon>Bacillati</taxon>
        <taxon>Bacillota</taxon>
        <taxon>Bacilli</taxon>
        <taxon>Bacillales</taxon>
        <taxon>Paenibacillaceae</taxon>
        <taxon>Paenibacillus</taxon>
    </lineage>
</organism>
<feature type="domain" description="DUF4340" evidence="1">
    <location>
        <begin position="66"/>
        <end position="237"/>
    </location>
</feature>
<dbReference type="Proteomes" id="UP001649230">
    <property type="component" value="Chromosome"/>
</dbReference>
<dbReference type="InterPro" id="IPR025641">
    <property type="entry name" value="DUF4340"/>
</dbReference>
<accession>A0ABY3SGJ6</accession>
<reference evidence="2 3" key="1">
    <citation type="journal article" date="2024" name="Int. J. Syst. Evol. Microbiol.">
        <title>Paenibacillus hexagrammi sp. nov., a novel bacterium isolated from the gut content of Hexagrammos agrammus.</title>
        <authorList>
            <person name="Jung H.K."/>
            <person name="Kim D.G."/>
            <person name="Zin H."/>
            <person name="Park J."/>
            <person name="Jung H."/>
            <person name="Kim Y.O."/>
            <person name="Kong H.J."/>
            <person name="Kim J.W."/>
            <person name="Kim Y.S."/>
        </authorList>
    </citation>
    <scope>NUCLEOTIDE SEQUENCE [LARGE SCALE GENOMIC DNA]</scope>
    <source>
        <strain evidence="2 3">YPD9-1</strain>
    </source>
</reference>
<evidence type="ECO:0000313" key="3">
    <source>
        <dbReference type="Proteomes" id="UP001649230"/>
    </source>
</evidence>
<evidence type="ECO:0000313" key="2">
    <source>
        <dbReference type="EMBL" id="UJF33153.1"/>
    </source>
</evidence>
<protein>
    <submittedName>
        <fullName evidence="2">DUF4340 domain-containing protein</fullName>
    </submittedName>
</protein>